<evidence type="ECO:0000313" key="5">
    <source>
        <dbReference type="Proteomes" id="UP000238823"/>
    </source>
</evidence>
<evidence type="ECO:0000259" key="3">
    <source>
        <dbReference type="Pfam" id="PF06155"/>
    </source>
</evidence>
<dbReference type="GO" id="GO:0046872">
    <property type="term" value="F:metal ion binding"/>
    <property type="evidence" value="ECO:0007669"/>
    <property type="project" value="UniProtKB-KW"/>
</dbReference>
<dbReference type="PANTHER" id="PTHR35303">
    <property type="entry name" value="OS02G0197800 PROTEIN"/>
    <property type="match status" value="1"/>
</dbReference>
<gene>
    <name evidence="4" type="ORF">ENSA7_02170</name>
</gene>
<dbReference type="AlphaFoldDB" id="A0A2S9YY44"/>
<comment type="caution">
    <text evidence="4">The sequence shown here is derived from an EMBL/GenBank/DDBJ whole genome shotgun (WGS) entry which is preliminary data.</text>
</comment>
<dbReference type="InterPro" id="IPR038492">
    <property type="entry name" value="GBBH-like_N_sf"/>
</dbReference>
<dbReference type="Proteomes" id="UP000238823">
    <property type="component" value="Unassembled WGS sequence"/>
</dbReference>
<sequence length="121" mass="13066">MARPTDVAHNPRENTLTISWPDGVASTYPVAYLRSWCPCAGCQGHSTRVAYLTAPATTTIDGLWEVGAYALGVRFGDGHDDGIYTWSWLRRIAFESPPVGPKHGAFEAGVYVEPAAEPAES</sequence>
<evidence type="ECO:0000256" key="2">
    <source>
        <dbReference type="ARBA" id="ARBA00023004"/>
    </source>
</evidence>
<evidence type="ECO:0000313" key="4">
    <source>
        <dbReference type="EMBL" id="PRQ10011.1"/>
    </source>
</evidence>
<dbReference type="PANTHER" id="PTHR35303:SF5">
    <property type="entry name" value="OS02G0197800 PROTEIN"/>
    <property type="match status" value="1"/>
</dbReference>
<organism evidence="4 5">
    <name type="scientific">Enhygromyxa salina</name>
    <dbReference type="NCBI Taxonomy" id="215803"/>
    <lineage>
        <taxon>Bacteria</taxon>
        <taxon>Pseudomonadati</taxon>
        <taxon>Myxococcota</taxon>
        <taxon>Polyangia</taxon>
        <taxon>Nannocystales</taxon>
        <taxon>Nannocystaceae</taxon>
        <taxon>Enhygromyxa</taxon>
    </lineage>
</organism>
<name>A0A2S9YY44_9BACT</name>
<reference evidence="4 5" key="1">
    <citation type="submission" date="2018-03" db="EMBL/GenBank/DDBJ databases">
        <title>Draft Genome Sequences of the Obligatory Marine Myxobacteria Enhygromyxa salina SWB007.</title>
        <authorList>
            <person name="Poehlein A."/>
            <person name="Moghaddam J.A."/>
            <person name="Harms H."/>
            <person name="Alanjari M."/>
            <person name="Koenig G.M."/>
            <person name="Daniel R."/>
            <person name="Schaeberle T.F."/>
        </authorList>
    </citation>
    <scope>NUCLEOTIDE SEQUENCE [LARGE SCALE GENOMIC DNA]</scope>
    <source>
        <strain evidence="4 5">SWB007</strain>
    </source>
</reference>
<keyword evidence="2" id="KW-0408">Iron</keyword>
<accession>A0A2S9YY44</accession>
<feature type="domain" description="Gamma-butyrobetaine hydroxylase-like N-terminal" evidence="3">
    <location>
        <begin position="11"/>
        <end position="90"/>
    </location>
</feature>
<protein>
    <recommendedName>
        <fullName evidence="3">Gamma-butyrobetaine hydroxylase-like N-terminal domain-containing protein</fullName>
    </recommendedName>
</protein>
<dbReference type="InterPro" id="IPR010376">
    <property type="entry name" value="GBBH-like_N"/>
</dbReference>
<dbReference type="OrthoDB" id="9794178at2"/>
<keyword evidence="1" id="KW-0479">Metal-binding</keyword>
<evidence type="ECO:0000256" key="1">
    <source>
        <dbReference type="ARBA" id="ARBA00022723"/>
    </source>
</evidence>
<dbReference type="Gene3D" id="3.30.2020.30">
    <property type="match status" value="1"/>
</dbReference>
<dbReference type="RefSeq" id="WP_106087321.1">
    <property type="nucleotide sequence ID" value="NZ_PVNL01000004.1"/>
</dbReference>
<dbReference type="EMBL" id="PVNL01000004">
    <property type="protein sequence ID" value="PRQ10011.1"/>
    <property type="molecule type" value="Genomic_DNA"/>
</dbReference>
<dbReference type="Pfam" id="PF06155">
    <property type="entry name" value="GBBH-like_N"/>
    <property type="match status" value="1"/>
</dbReference>
<proteinExistence type="predicted"/>